<evidence type="ECO:0000313" key="2">
    <source>
        <dbReference type="Proteomes" id="UP001430455"/>
    </source>
</evidence>
<gene>
    <name evidence="1" type="ORF">EGH23_16265</name>
</gene>
<dbReference type="AlphaFoldDB" id="A0AAW4PFD0"/>
<name>A0AAW4PFD0_9EURY</name>
<comment type="caution">
    <text evidence="1">The sequence shown here is derived from an EMBL/GenBank/DDBJ whole genome shotgun (WGS) entry which is preliminary data.</text>
</comment>
<organism evidence="1 2">
    <name type="scientific">Haloarcula nitratireducens</name>
    <dbReference type="NCBI Taxonomy" id="2487749"/>
    <lineage>
        <taxon>Archaea</taxon>
        <taxon>Methanobacteriati</taxon>
        <taxon>Methanobacteriota</taxon>
        <taxon>Stenosarchaea group</taxon>
        <taxon>Halobacteria</taxon>
        <taxon>Halobacteriales</taxon>
        <taxon>Haloarculaceae</taxon>
        <taxon>Haloarcula</taxon>
    </lineage>
</organism>
<dbReference type="RefSeq" id="WP_220581042.1">
    <property type="nucleotide sequence ID" value="NZ_RKLT01000007.1"/>
</dbReference>
<evidence type="ECO:0000313" key="1">
    <source>
        <dbReference type="EMBL" id="MBX0296437.1"/>
    </source>
</evidence>
<dbReference type="Proteomes" id="UP001430455">
    <property type="component" value="Unassembled WGS sequence"/>
</dbReference>
<sequence>MDVIGSSSSARSLVARCRRRVAAADRGWKATALGVAIVAATALVP</sequence>
<proteinExistence type="predicted"/>
<dbReference type="EMBL" id="RKLT01000007">
    <property type="protein sequence ID" value="MBX0296437.1"/>
    <property type="molecule type" value="Genomic_DNA"/>
</dbReference>
<protein>
    <submittedName>
        <fullName evidence="1">Uncharacterized protein</fullName>
    </submittedName>
</protein>
<accession>A0AAW4PFD0</accession>
<reference evidence="1 2" key="1">
    <citation type="submission" date="2021-06" db="EMBL/GenBank/DDBJ databases">
        <title>Halomicroarcula sp. a new haloarchaeum isolated from saline soil.</title>
        <authorList>
            <person name="Duran-Viseras A."/>
            <person name="Sanchez-Porro C."/>
            <person name="Ventosa A."/>
        </authorList>
    </citation>
    <scope>NUCLEOTIDE SEQUENCE [LARGE SCALE GENOMIC DNA]</scope>
    <source>
        <strain evidence="1 2">F27</strain>
    </source>
</reference>
<keyword evidence="2" id="KW-1185">Reference proteome</keyword>